<sequence length="108" mass="11592">MAASEHLSPKLFHGTSHYFKDGEAITPMSIGASHSEGLKAFVSTSLEEAQEVAAHRAYKANTLFSPVYEVSPTGATERVGDGNIVSSSFDFKPKSIVGWGMNSMIVKK</sequence>
<proteinExistence type="predicted"/>
<name>A0A6J5R2P6_9CAUD</name>
<gene>
    <name evidence="1" type="ORF">UFOVP1130_143</name>
</gene>
<reference evidence="1" key="1">
    <citation type="submission" date="2020-05" db="EMBL/GenBank/DDBJ databases">
        <authorList>
            <person name="Chiriac C."/>
            <person name="Salcher M."/>
            <person name="Ghai R."/>
            <person name="Kavagutti S V."/>
        </authorList>
    </citation>
    <scope>NUCLEOTIDE SEQUENCE</scope>
</reference>
<accession>A0A6J5R2P6</accession>
<protein>
    <submittedName>
        <fullName evidence="1">Uncharacterized protein</fullName>
    </submittedName>
</protein>
<evidence type="ECO:0000313" key="1">
    <source>
        <dbReference type="EMBL" id="CAB4185844.1"/>
    </source>
</evidence>
<organism evidence="1">
    <name type="scientific">uncultured Caudovirales phage</name>
    <dbReference type="NCBI Taxonomy" id="2100421"/>
    <lineage>
        <taxon>Viruses</taxon>
        <taxon>Duplodnaviria</taxon>
        <taxon>Heunggongvirae</taxon>
        <taxon>Uroviricota</taxon>
        <taxon>Caudoviricetes</taxon>
        <taxon>Peduoviridae</taxon>
        <taxon>Maltschvirus</taxon>
        <taxon>Maltschvirus maltsch</taxon>
    </lineage>
</organism>
<dbReference type="EMBL" id="LR797078">
    <property type="protein sequence ID" value="CAB4185844.1"/>
    <property type="molecule type" value="Genomic_DNA"/>
</dbReference>